<proteinExistence type="inferred from homology"/>
<comment type="similarity">
    <text evidence="1 4">Belongs to the pseudouridine synthase RsuA family.</text>
</comment>
<keyword evidence="3" id="KW-0694">RNA-binding</keyword>
<evidence type="ECO:0000256" key="1">
    <source>
        <dbReference type="ARBA" id="ARBA00008348"/>
    </source>
</evidence>
<evidence type="ECO:0000256" key="3">
    <source>
        <dbReference type="PROSITE-ProRule" id="PRU00182"/>
    </source>
</evidence>
<evidence type="ECO:0000259" key="5">
    <source>
        <dbReference type="SMART" id="SM00363"/>
    </source>
</evidence>
<accession>A0A1F4NQQ7</accession>
<evidence type="ECO:0000256" key="2">
    <source>
        <dbReference type="ARBA" id="ARBA00023235"/>
    </source>
</evidence>
<dbReference type="InterPro" id="IPR018496">
    <property type="entry name" value="PsdUridine_synth_RsuA/RluB_CS"/>
</dbReference>
<dbReference type="SUPFAM" id="SSF55174">
    <property type="entry name" value="Alpha-L RNA-binding motif"/>
    <property type="match status" value="1"/>
</dbReference>
<dbReference type="GO" id="GO:0120159">
    <property type="term" value="F:rRNA pseudouridine synthase activity"/>
    <property type="evidence" value="ECO:0007669"/>
    <property type="project" value="UniProtKB-ARBA"/>
</dbReference>
<gene>
    <name evidence="6" type="ORF">A3K51_02560</name>
</gene>
<evidence type="ECO:0000256" key="4">
    <source>
        <dbReference type="RuleBase" id="RU003887"/>
    </source>
</evidence>
<dbReference type="InterPro" id="IPR000748">
    <property type="entry name" value="PsdUridine_synth_RsuA/RluB/E/F"/>
</dbReference>
<dbReference type="InterPro" id="IPR020103">
    <property type="entry name" value="PsdUridine_synth_cat_dom_sf"/>
</dbReference>
<dbReference type="Gene3D" id="3.30.70.1560">
    <property type="entry name" value="Alpha-L RNA-binding motif"/>
    <property type="match status" value="1"/>
</dbReference>
<sequence>MAKERLHKFLARAGVASRRQAEEMIRRGLIRVNGEKSKIGDSIDPKQDKVFYAGRPVMVRTAIIYAFNKPVGVTSTLRDPHADKTIGDFFPKDRRVYPVGRLDKYSGGLILVTNDGELANLLMHPRYNHEKEYAVELRGENDSNLQKFTGRYELDELKTQPMQLKSIQRLATKRWRIHLILKEGKKRQIRRIAQMLGYQVERLTRLRVGKLRLDDLKAGKWRIVKREDII</sequence>
<dbReference type="Pfam" id="PF01479">
    <property type="entry name" value="S4"/>
    <property type="match status" value="1"/>
</dbReference>
<dbReference type="InterPro" id="IPR036986">
    <property type="entry name" value="S4_RNA-bd_sf"/>
</dbReference>
<dbReference type="InterPro" id="IPR002942">
    <property type="entry name" value="S4_RNA-bd"/>
</dbReference>
<dbReference type="PROSITE" id="PS01149">
    <property type="entry name" value="PSI_RSU"/>
    <property type="match status" value="1"/>
</dbReference>
<dbReference type="Pfam" id="PF00849">
    <property type="entry name" value="PseudoU_synth_2"/>
    <property type="match status" value="1"/>
</dbReference>
<dbReference type="SUPFAM" id="SSF55120">
    <property type="entry name" value="Pseudouridine synthase"/>
    <property type="match status" value="1"/>
</dbReference>
<feature type="domain" description="RNA-binding S4" evidence="5">
    <location>
        <begin position="4"/>
        <end position="63"/>
    </location>
</feature>
<dbReference type="EC" id="5.4.99.-" evidence="4"/>
<dbReference type="AlphaFoldDB" id="A0A1F4NQQ7"/>
<dbReference type="CDD" id="cd02870">
    <property type="entry name" value="PseudoU_synth_RsuA_like"/>
    <property type="match status" value="1"/>
</dbReference>
<evidence type="ECO:0000313" key="7">
    <source>
        <dbReference type="Proteomes" id="UP000178085"/>
    </source>
</evidence>
<dbReference type="NCBIfam" id="TIGR00093">
    <property type="entry name" value="pseudouridine synthase"/>
    <property type="match status" value="1"/>
</dbReference>
<dbReference type="PROSITE" id="PS50889">
    <property type="entry name" value="S4"/>
    <property type="match status" value="1"/>
</dbReference>
<dbReference type="InterPro" id="IPR042092">
    <property type="entry name" value="PsdUridine_s_RsuA/RluB/E/F_cat"/>
</dbReference>
<dbReference type="GO" id="GO:0003723">
    <property type="term" value="F:RNA binding"/>
    <property type="evidence" value="ECO:0007669"/>
    <property type="project" value="UniProtKB-KW"/>
</dbReference>
<dbReference type="InterPro" id="IPR006145">
    <property type="entry name" value="PsdUridine_synth_RsuA/RluA"/>
</dbReference>
<dbReference type="FunFam" id="3.10.290.10:FF:000003">
    <property type="entry name" value="Pseudouridine synthase"/>
    <property type="match status" value="1"/>
</dbReference>
<dbReference type="Gene3D" id="3.30.70.580">
    <property type="entry name" value="Pseudouridine synthase I, catalytic domain, N-terminal subdomain"/>
    <property type="match status" value="1"/>
</dbReference>
<dbReference type="InterPro" id="IPR020094">
    <property type="entry name" value="TruA/RsuA/RluB/E/F_N"/>
</dbReference>
<organism evidence="6 7">
    <name type="scientific">candidate division Kazan bacterium RIFCSPLOWO2_01_FULL_45_19</name>
    <dbReference type="NCBI Taxonomy" id="1798538"/>
    <lineage>
        <taxon>Bacteria</taxon>
        <taxon>Bacteria division Kazan-3B-28</taxon>
    </lineage>
</organism>
<name>A0A1F4NQQ7_UNCK3</name>
<keyword evidence="2 4" id="KW-0413">Isomerase</keyword>
<dbReference type="PANTHER" id="PTHR47683:SF2">
    <property type="entry name" value="RNA-BINDING S4 DOMAIN-CONTAINING PROTEIN"/>
    <property type="match status" value="1"/>
</dbReference>
<dbReference type="EMBL" id="METD01000001">
    <property type="protein sequence ID" value="OGB73696.1"/>
    <property type="molecule type" value="Genomic_DNA"/>
</dbReference>
<dbReference type="InterPro" id="IPR050343">
    <property type="entry name" value="RsuA_PseudoU_synthase"/>
</dbReference>
<dbReference type="GO" id="GO:0000455">
    <property type="term" value="P:enzyme-directed rRNA pseudouridine synthesis"/>
    <property type="evidence" value="ECO:0007669"/>
    <property type="project" value="UniProtKB-ARBA"/>
</dbReference>
<dbReference type="Proteomes" id="UP000178085">
    <property type="component" value="Unassembled WGS sequence"/>
</dbReference>
<reference evidence="6 7" key="1">
    <citation type="journal article" date="2016" name="Nat. Commun.">
        <title>Thousands of microbial genomes shed light on interconnected biogeochemical processes in an aquifer system.</title>
        <authorList>
            <person name="Anantharaman K."/>
            <person name="Brown C.T."/>
            <person name="Hug L.A."/>
            <person name="Sharon I."/>
            <person name="Castelle C.J."/>
            <person name="Probst A.J."/>
            <person name="Thomas B.C."/>
            <person name="Singh A."/>
            <person name="Wilkins M.J."/>
            <person name="Karaoz U."/>
            <person name="Brodie E.L."/>
            <person name="Williams K.H."/>
            <person name="Hubbard S.S."/>
            <person name="Banfield J.F."/>
        </authorList>
    </citation>
    <scope>NUCLEOTIDE SEQUENCE [LARGE SCALE GENOMIC DNA]</scope>
</reference>
<dbReference type="SMART" id="SM00363">
    <property type="entry name" value="S4"/>
    <property type="match status" value="1"/>
</dbReference>
<dbReference type="PANTHER" id="PTHR47683">
    <property type="entry name" value="PSEUDOURIDINE SYNTHASE FAMILY PROTEIN-RELATED"/>
    <property type="match status" value="1"/>
</dbReference>
<dbReference type="Gene3D" id="3.10.290.10">
    <property type="entry name" value="RNA-binding S4 domain"/>
    <property type="match status" value="1"/>
</dbReference>
<evidence type="ECO:0000313" key="6">
    <source>
        <dbReference type="EMBL" id="OGB73696.1"/>
    </source>
</evidence>
<comment type="caution">
    <text evidence="6">The sequence shown here is derived from an EMBL/GenBank/DDBJ whole genome shotgun (WGS) entry which is preliminary data.</text>
</comment>
<protein>
    <recommendedName>
        <fullName evidence="4">Pseudouridine synthase</fullName>
        <ecNumber evidence="4">5.4.99.-</ecNumber>
    </recommendedName>
</protein>
<dbReference type="CDD" id="cd00165">
    <property type="entry name" value="S4"/>
    <property type="match status" value="1"/>
</dbReference>